<evidence type="ECO:0000313" key="3">
    <source>
        <dbReference type="EMBL" id="CBK41679.1"/>
    </source>
</evidence>
<dbReference type="KEGG" id="nde:NIDE1955"/>
<reference evidence="3 4" key="1">
    <citation type="journal article" date="2010" name="Proc. Natl. Acad. Sci. U.S.A.">
        <title>A Nitrospira metagenome illuminates the physiology and evolution of globally important nitrite-oxidizing bacteria.</title>
        <authorList>
            <person name="Lucker S."/>
            <person name="Wagner M."/>
            <person name="Maixner F."/>
            <person name="Pelletier E."/>
            <person name="Koch H."/>
            <person name="Vacherie B."/>
            <person name="Rattei T."/>
            <person name="Sinninghe Damste J."/>
            <person name="Spieck E."/>
            <person name="Le Paslier D."/>
            <person name="Daims H."/>
        </authorList>
    </citation>
    <scope>NUCLEOTIDE SEQUENCE [LARGE SCALE GENOMIC DNA]</scope>
</reference>
<organism evidence="3 4">
    <name type="scientific">Nitrospira defluvii</name>
    <dbReference type="NCBI Taxonomy" id="330214"/>
    <lineage>
        <taxon>Bacteria</taxon>
        <taxon>Pseudomonadati</taxon>
        <taxon>Nitrospirota</taxon>
        <taxon>Nitrospiria</taxon>
        <taxon>Nitrospirales</taxon>
        <taxon>Nitrospiraceae</taxon>
        <taxon>Nitrospira</taxon>
    </lineage>
</organism>
<proteinExistence type="predicted"/>
<dbReference type="Gene3D" id="1.25.40.10">
    <property type="entry name" value="Tetratricopeptide repeat domain"/>
    <property type="match status" value="3"/>
</dbReference>
<gene>
    <name evidence="3" type="ORF">NIDE1955</name>
</gene>
<dbReference type="SUPFAM" id="SSF48452">
    <property type="entry name" value="TPR-like"/>
    <property type="match status" value="2"/>
</dbReference>
<dbReference type="eggNOG" id="COG4995">
    <property type="taxonomic scope" value="Bacteria"/>
</dbReference>
<dbReference type="PANTHER" id="PTHR10098">
    <property type="entry name" value="RAPSYN-RELATED"/>
    <property type="match status" value="1"/>
</dbReference>
<evidence type="ECO:0000259" key="2">
    <source>
        <dbReference type="Pfam" id="PF12770"/>
    </source>
</evidence>
<accession>D8PEM0</accession>
<keyword evidence="4" id="KW-1185">Reference proteome</keyword>
<dbReference type="Pfam" id="PF13424">
    <property type="entry name" value="TPR_12"/>
    <property type="match status" value="1"/>
</dbReference>
<feature type="region of interest" description="Disordered" evidence="1">
    <location>
        <begin position="304"/>
        <end position="336"/>
    </location>
</feature>
<protein>
    <recommendedName>
        <fullName evidence="2">CHAT domain-containing protein</fullName>
    </recommendedName>
</protein>
<dbReference type="STRING" id="330214.NIDE1955"/>
<dbReference type="EMBL" id="FP929003">
    <property type="protein sequence ID" value="CBK41679.1"/>
    <property type="molecule type" value="Genomic_DNA"/>
</dbReference>
<dbReference type="Pfam" id="PF12770">
    <property type="entry name" value="CHAT"/>
    <property type="match status" value="1"/>
</dbReference>
<name>D8PEM0_9BACT</name>
<dbReference type="InterPro" id="IPR019734">
    <property type="entry name" value="TPR_rpt"/>
</dbReference>
<evidence type="ECO:0000256" key="1">
    <source>
        <dbReference type="SAM" id="MobiDB-lite"/>
    </source>
</evidence>
<dbReference type="InterPro" id="IPR024983">
    <property type="entry name" value="CHAT_dom"/>
</dbReference>
<dbReference type="AlphaFoldDB" id="D8PEM0"/>
<dbReference type="PANTHER" id="PTHR10098:SF112">
    <property type="entry name" value="SLR0380 PROTEIN"/>
    <property type="match status" value="1"/>
</dbReference>
<dbReference type="Proteomes" id="UP000001660">
    <property type="component" value="Chromosome"/>
</dbReference>
<dbReference type="HOGENOM" id="CLU_002404_0_0_0"/>
<dbReference type="InterPro" id="IPR011990">
    <property type="entry name" value="TPR-like_helical_dom_sf"/>
</dbReference>
<sequence>MAKVLEPPTVHHRLLPTLAHSQASYVIPEMKTMTLLAIFFVCIVVAGQAWTTDALAQETVTPEKLMEQGQSAYQQGAFSQAMQYWTEAGRRYERDGKTREQIKAQVNLTQALYQTGHFKEAGSILVDSGKLADQIGDPLLKAIVEGRLGSVLFALGDNEQALHAIEEGLASARALDNSALAATMLNDQGNILTADGRYSSAVAAYTESSILAKASHQPALTTITLINAGRATIQEGSLTTAKARLDIAAQEIVSMPDSFEKANAWLSLGDAYEDMFRPRPTNVSARTDMRRTLLAAKSSRGVELLPGAVPPAQPPGATETPSKEPPSPKEPGAAPSVLEKQADIGEPAIRQAAEAYWNAIQVATKIGDSRNESYGWGYLGHLYEMQHRTDEALDLTRRALLAAQRVSSPESLYRWHWQTARLLRSKGQINDAISAYQRAIETLQPIRSEFMVGGQNRRFSFRETTGNLFFELSDLLLQRASSTPDLAARQQLLGQAQDTVELYKAAEMQDYFRDECVATARSTSTAVAQESKSTAIVYPIILADRMELLVSMPSGLKQFIVPVTGEELTEEIRAFRLGLEDRSNNAYRPHAQKLYQWLIHPMETDLANAHITTLVFVPDGPLRTIPMAPLHDGTKFLIERYAVATTPGLTLTDPRPLNRKQIRLFSMGLTESVQGFPALPYVGDELKAVQAIYGGKQVVNEEFRAGKVEHDLNEQPFNMIHIASHGKVESDVTKSFVLTFDDRITMDRLSHLVGMFEARTVPLELLTLSACETAAGDDRAALGLAGMAIKAGAKSALATLWFIDDEATAELIAEFYKNLQDPAASKAVALQQAQLTLLKNPERAHPGLWAPFLLINNWL</sequence>
<dbReference type="OrthoDB" id="5558589at2"/>
<dbReference type="eggNOG" id="COG0457">
    <property type="taxonomic scope" value="Bacteria"/>
</dbReference>
<feature type="domain" description="CHAT" evidence="2">
    <location>
        <begin position="589"/>
        <end position="855"/>
    </location>
</feature>
<dbReference type="SMART" id="SM00028">
    <property type="entry name" value="TPR"/>
    <property type="match status" value="5"/>
</dbReference>
<evidence type="ECO:0000313" key="4">
    <source>
        <dbReference type="Proteomes" id="UP000001660"/>
    </source>
</evidence>